<sequence>MGDGHLVTHSNEEPRAWDLALVRNSITLFTRTTSTELPSIELPSRNSLGGTPFCRTYLSGNPSMELLFAELPRQNPLLSNSLGGTLFDRLEIRKLWRFLLGGLEVSKLVDIGKFDHPQTFCITPLSIPKLLYA</sequence>
<dbReference type="Proteomes" id="UP000507222">
    <property type="component" value="Unassembled WGS sequence"/>
</dbReference>
<evidence type="ECO:0000313" key="1">
    <source>
        <dbReference type="EMBL" id="CAB4273465.1"/>
    </source>
</evidence>
<dbReference type="AlphaFoldDB" id="A0A6J5UE60"/>
<protein>
    <submittedName>
        <fullName evidence="1">Uncharacterized protein</fullName>
    </submittedName>
</protein>
<evidence type="ECO:0000313" key="2">
    <source>
        <dbReference type="Proteomes" id="UP000507222"/>
    </source>
</evidence>
<reference evidence="1 2" key="1">
    <citation type="submission" date="2020-05" db="EMBL/GenBank/DDBJ databases">
        <authorList>
            <person name="Campoy J."/>
            <person name="Schneeberger K."/>
            <person name="Spophaly S."/>
        </authorList>
    </citation>
    <scope>NUCLEOTIDE SEQUENCE [LARGE SCALE GENOMIC DNA]</scope>
    <source>
        <strain evidence="1">PruArmRojPasFocal</strain>
    </source>
</reference>
<proteinExistence type="predicted"/>
<name>A0A6J5UE60_PRUAR</name>
<dbReference type="EMBL" id="CAEKDK010000003">
    <property type="protein sequence ID" value="CAB4273465.1"/>
    <property type="molecule type" value="Genomic_DNA"/>
</dbReference>
<gene>
    <name evidence="1" type="ORF">CURHAP_LOCUS21186</name>
</gene>
<accession>A0A6J5UE60</accession>
<organism evidence="1 2">
    <name type="scientific">Prunus armeniaca</name>
    <name type="common">Apricot</name>
    <name type="synonym">Armeniaca vulgaris</name>
    <dbReference type="NCBI Taxonomy" id="36596"/>
    <lineage>
        <taxon>Eukaryota</taxon>
        <taxon>Viridiplantae</taxon>
        <taxon>Streptophyta</taxon>
        <taxon>Embryophyta</taxon>
        <taxon>Tracheophyta</taxon>
        <taxon>Spermatophyta</taxon>
        <taxon>Magnoliopsida</taxon>
        <taxon>eudicotyledons</taxon>
        <taxon>Gunneridae</taxon>
        <taxon>Pentapetalae</taxon>
        <taxon>rosids</taxon>
        <taxon>fabids</taxon>
        <taxon>Rosales</taxon>
        <taxon>Rosaceae</taxon>
        <taxon>Amygdaloideae</taxon>
        <taxon>Amygdaleae</taxon>
        <taxon>Prunus</taxon>
    </lineage>
</organism>